<protein>
    <submittedName>
        <fullName evidence="1">Uncharacterized protein</fullName>
    </submittedName>
</protein>
<evidence type="ECO:0000313" key="2">
    <source>
        <dbReference type="Proteomes" id="UP000236316"/>
    </source>
</evidence>
<gene>
    <name evidence="1" type="ORF">ORPV_340</name>
</gene>
<dbReference type="Proteomes" id="UP000236316">
    <property type="component" value="Segment"/>
</dbReference>
<dbReference type="EMBL" id="LT906555">
    <property type="protein sequence ID" value="SNW62244.1"/>
    <property type="molecule type" value="Genomic_DNA"/>
</dbReference>
<accession>A0A2I2L3Y9</accession>
<feature type="non-terminal residue" evidence="1">
    <location>
        <position position="1"/>
    </location>
</feature>
<dbReference type="KEGG" id="vg:35382117"/>
<evidence type="ECO:0000313" key="1">
    <source>
        <dbReference type="EMBL" id="SNW62244.1"/>
    </source>
</evidence>
<name>A0A2I2L3Y9_9VIRU</name>
<organism evidence="1">
    <name type="scientific">Orpheovirus IHUMI-LCC2</name>
    <dbReference type="NCBI Taxonomy" id="2023057"/>
    <lineage>
        <taxon>Viruses</taxon>
        <taxon>Varidnaviria</taxon>
        <taxon>Bamfordvirae</taxon>
        <taxon>Nucleocytoviricota</taxon>
        <taxon>Megaviricetes</taxon>
        <taxon>Pimascovirales</taxon>
        <taxon>Ocovirineae</taxon>
        <taxon>Orpheoviridae</taxon>
        <taxon>Alphaorpheovirus</taxon>
        <taxon>Alphaorpheovirus massiliense</taxon>
    </lineage>
</organism>
<dbReference type="RefSeq" id="YP_009448546.1">
    <property type="nucleotide sequence ID" value="NC_036594.1"/>
</dbReference>
<dbReference type="GeneID" id="35382117"/>
<sequence length="272" mass="31936">LILKCINYLYQGNKMDPRIQRFVDEMERLNSLIYPGRNAKYRIEEGSKFYNIRQRYDGMPPAAEKHNIARIDKNNLDVYSSTGTKPRGNLNNQYGGFDLIDGYGVIVNDQNYKTRLHQLSQYNQPQYNQPQYNPMINYNQPQFQSQYNRMVYNQPQPQYNPMVNNTSISDPRIQKFLREAITLRKKIFDDSILSIIEGNKFYNIKEYFADGHSMPVNYIRIEKDTLDVYSASGTKPRGNLNNQYGGFDLIDGYGVIVNNQKYKDRLKQLNIQ</sequence>
<reference evidence="1" key="1">
    <citation type="submission" date="2017-08" db="EMBL/GenBank/DDBJ databases">
        <authorList>
            <consortium name="Urmite Genomes"/>
        </authorList>
    </citation>
    <scope>NUCLEOTIDE SEQUENCE [LARGE SCALE GENOMIC DNA]</scope>
    <source>
        <strain evidence="1">IHUMI-LCC2</strain>
    </source>
</reference>
<proteinExistence type="predicted"/>
<keyword evidence="2" id="KW-1185">Reference proteome</keyword>